<protein>
    <submittedName>
        <fullName evidence="1">Uncharacterized protein</fullName>
    </submittedName>
</protein>
<dbReference type="AlphaFoldDB" id="A0A9D4AW84"/>
<evidence type="ECO:0000313" key="2">
    <source>
        <dbReference type="Proteomes" id="UP000827986"/>
    </source>
</evidence>
<dbReference type="Proteomes" id="UP000827986">
    <property type="component" value="Unassembled WGS sequence"/>
</dbReference>
<comment type="caution">
    <text evidence="1">The sequence shown here is derived from an EMBL/GenBank/DDBJ whole genome shotgun (WGS) entry which is preliminary data.</text>
</comment>
<proteinExistence type="predicted"/>
<evidence type="ECO:0000313" key="1">
    <source>
        <dbReference type="EMBL" id="KAH1170895.1"/>
    </source>
</evidence>
<accession>A0A9D4AW84</accession>
<sequence>MQLASAVRAYTGQLKNTGKPPKKLAYVRKCTPDYEGHNVMASLTKTCQIHVLPEWFSNFFYCNPSQYNTVLVDISPYSPINTSNNMIHEQIKKIITFNLCAKKN</sequence>
<dbReference type="EMBL" id="JAHDVG010000483">
    <property type="protein sequence ID" value="KAH1170895.1"/>
    <property type="molecule type" value="Genomic_DNA"/>
</dbReference>
<reference evidence="1" key="1">
    <citation type="submission" date="2021-09" db="EMBL/GenBank/DDBJ databases">
        <title>The genome of Mauremys mutica provides insights into the evolution of semi-aquatic lifestyle.</title>
        <authorList>
            <person name="Gong S."/>
            <person name="Gao Y."/>
        </authorList>
    </citation>
    <scope>NUCLEOTIDE SEQUENCE</scope>
    <source>
        <strain evidence="1">MM-2020</strain>
        <tissue evidence="1">Muscle</tissue>
    </source>
</reference>
<organism evidence="1 2">
    <name type="scientific">Mauremys mutica</name>
    <name type="common">yellowpond turtle</name>
    <dbReference type="NCBI Taxonomy" id="74926"/>
    <lineage>
        <taxon>Eukaryota</taxon>
        <taxon>Metazoa</taxon>
        <taxon>Chordata</taxon>
        <taxon>Craniata</taxon>
        <taxon>Vertebrata</taxon>
        <taxon>Euteleostomi</taxon>
        <taxon>Archelosauria</taxon>
        <taxon>Testudinata</taxon>
        <taxon>Testudines</taxon>
        <taxon>Cryptodira</taxon>
        <taxon>Durocryptodira</taxon>
        <taxon>Testudinoidea</taxon>
        <taxon>Geoemydidae</taxon>
        <taxon>Geoemydinae</taxon>
        <taxon>Mauremys</taxon>
    </lineage>
</organism>
<keyword evidence="2" id="KW-1185">Reference proteome</keyword>
<gene>
    <name evidence="1" type="ORF">KIL84_006513</name>
</gene>
<name>A0A9D4AW84_9SAUR</name>